<comment type="caution">
    <text evidence="3">The sequence shown here is derived from an EMBL/GenBank/DDBJ whole genome shotgun (WGS) entry which is preliminary data.</text>
</comment>
<dbReference type="Proteomes" id="UP001612741">
    <property type="component" value="Unassembled WGS sequence"/>
</dbReference>
<evidence type="ECO:0000256" key="2">
    <source>
        <dbReference type="SAM" id="Phobius"/>
    </source>
</evidence>
<accession>A0ABW7Z992</accession>
<keyword evidence="2" id="KW-1133">Transmembrane helix</keyword>
<organism evidence="3 4">
    <name type="scientific">Nonomuraea typhae</name>
    <dbReference type="NCBI Taxonomy" id="2603600"/>
    <lineage>
        <taxon>Bacteria</taxon>
        <taxon>Bacillati</taxon>
        <taxon>Actinomycetota</taxon>
        <taxon>Actinomycetes</taxon>
        <taxon>Streptosporangiales</taxon>
        <taxon>Streptosporangiaceae</taxon>
        <taxon>Nonomuraea</taxon>
    </lineage>
</organism>
<keyword evidence="4" id="KW-1185">Reference proteome</keyword>
<feature type="transmembrane region" description="Helical" evidence="2">
    <location>
        <begin position="79"/>
        <end position="99"/>
    </location>
</feature>
<feature type="transmembrane region" description="Helical" evidence="2">
    <location>
        <begin position="54"/>
        <end position="73"/>
    </location>
</feature>
<dbReference type="RefSeq" id="WP_397090157.1">
    <property type="nucleotide sequence ID" value="NZ_JBITGY010000015.1"/>
</dbReference>
<dbReference type="EMBL" id="JBITGY010000015">
    <property type="protein sequence ID" value="MFI6504410.1"/>
    <property type="molecule type" value="Genomic_DNA"/>
</dbReference>
<sequence>MNDPPADHECDRPAAATGGGSPWRCPACGQVWELLPAAPAELIKRARRITSGTAVPAIVIALALAVGGVITLAPELLAYDGVVMVIVGLLVLGIAAAFWQHKMWPGQWLGLPEEERWRRRPVDDQEADSEQS</sequence>
<evidence type="ECO:0000313" key="4">
    <source>
        <dbReference type="Proteomes" id="UP001612741"/>
    </source>
</evidence>
<protein>
    <recommendedName>
        <fullName evidence="5">DUF983 domain-containing protein</fullName>
    </recommendedName>
</protein>
<keyword evidence="2" id="KW-0472">Membrane</keyword>
<gene>
    <name evidence="3" type="ORF">ACIBG2_43990</name>
</gene>
<proteinExistence type="predicted"/>
<feature type="region of interest" description="Disordered" evidence="1">
    <location>
        <begin position="1"/>
        <end position="20"/>
    </location>
</feature>
<keyword evidence="2" id="KW-0812">Transmembrane</keyword>
<name>A0ABW7Z992_9ACTN</name>
<feature type="compositionally biased region" description="Basic and acidic residues" evidence="1">
    <location>
        <begin position="1"/>
        <end position="12"/>
    </location>
</feature>
<evidence type="ECO:0000256" key="1">
    <source>
        <dbReference type="SAM" id="MobiDB-lite"/>
    </source>
</evidence>
<evidence type="ECO:0008006" key="5">
    <source>
        <dbReference type="Google" id="ProtNLM"/>
    </source>
</evidence>
<evidence type="ECO:0000313" key="3">
    <source>
        <dbReference type="EMBL" id="MFI6504410.1"/>
    </source>
</evidence>
<reference evidence="3 4" key="1">
    <citation type="submission" date="2024-10" db="EMBL/GenBank/DDBJ databases">
        <title>The Natural Products Discovery Center: Release of the First 8490 Sequenced Strains for Exploring Actinobacteria Biosynthetic Diversity.</title>
        <authorList>
            <person name="Kalkreuter E."/>
            <person name="Kautsar S.A."/>
            <person name="Yang D."/>
            <person name="Bader C.D."/>
            <person name="Teijaro C.N."/>
            <person name="Fluegel L."/>
            <person name="Davis C.M."/>
            <person name="Simpson J.R."/>
            <person name="Lauterbach L."/>
            <person name="Steele A.D."/>
            <person name="Gui C."/>
            <person name="Meng S."/>
            <person name="Li G."/>
            <person name="Viehrig K."/>
            <person name="Ye F."/>
            <person name="Su P."/>
            <person name="Kiefer A.F."/>
            <person name="Nichols A."/>
            <person name="Cepeda A.J."/>
            <person name="Yan W."/>
            <person name="Fan B."/>
            <person name="Jiang Y."/>
            <person name="Adhikari A."/>
            <person name="Zheng C.-J."/>
            <person name="Schuster L."/>
            <person name="Cowan T.M."/>
            <person name="Smanski M.J."/>
            <person name="Chevrette M.G."/>
            <person name="De Carvalho L.P.S."/>
            <person name="Shen B."/>
        </authorList>
    </citation>
    <scope>NUCLEOTIDE SEQUENCE [LARGE SCALE GENOMIC DNA]</scope>
    <source>
        <strain evidence="3 4">NPDC050545</strain>
    </source>
</reference>